<feature type="domain" description="KIB1-4 beta-propeller" evidence="1">
    <location>
        <begin position="103"/>
        <end position="244"/>
    </location>
</feature>
<comment type="caution">
    <text evidence="2">The sequence shown here is derived from an EMBL/GenBank/DDBJ whole genome shotgun (WGS) entry which is preliminary data.</text>
</comment>
<evidence type="ECO:0000259" key="1">
    <source>
        <dbReference type="Pfam" id="PF03478"/>
    </source>
</evidence>
<dbReference type="PANTHER" id="PTHR44259:SF89">
    <property type="entry name" value="DUF295 DOMAIN-CONTAINING PROTEIN-RELATED"/>
    <property type="match status" value="1"/>
</dbReference>
<sequence>MSLVFQRITKLSAARRENSRFFSSLPQFPCLLLDSGETDSDETVHDSPEGTISRSFKGASQGWLAAVNDGTLQLTDLYKPWVSSPRVISLLPLGDIPRPCCDDDPKWTHFKAPLTSDSALMYSKRDKSFYFTTSESNRMGLLDPSYVNEVKYKNIRLQNYLPKISHASRERLVNCIMTEHLVESPSGQVFFIKWEDDEKSHDFCYTEDIGDLCIFLSEGEAFCLSASMYPGLKPNSIYYTGVRAGRYNLASGTTHSFYPYDESDDMLDACYWLHPTDHIHKEGTEKGSKSNTSSASCSDIDDSYLHLFQSIRALRVTDLFGSEWCEKQMENFLLLDESKAMELGQARQEVVERVMKKLSISLGSEEEIVEKVTKKFNNFEELEEEVVEKVTKKFNKFLELEEEVLEKVTKRFNEFEELEEEIGFKVTKKFSKFKELEEEVVEKFTKTFRDLELEAEFHFCFNGTHEKNSREHSSLASIRGLWVTKKNQLTPW</sequence>
<proteinExistence type="predicted"/>
<reference evidence="2" key="1">
    <citation type="submission" date="2019-07" db="EMBL/GenBank/DDBJ databases">
        <authorList>
            <person name="Dittberner H."/>
        </authorList>
    </citation>
    <scope>NUCLEOTIDE SEQUENCE [LARGE SCALE GENOMIC DNA]</scope>
</reference>
<dbReference type="AlphaFoldDB" id="A0A565BSC3"/>
<organism evidence="2 3">
    <name type="scientific">Arabis nemorensis</name>
    <dbReference type="NCBI Taxonomy" id="586526"/>
    <lineage>
        <taxon>Eukaryota</taxon>
        <taxon>Viridiplantae</taxon>
        <taxon>Streptophyta</taxon>
        <taxon>Embryophyta</taxon>
        <taxon>Tracheophyta</taxon>
        <taxon>Spermatophyta</taxon>
        <taxon>Magnoliopsida</taxon>
        <taxon>eudicotyledons</taxon>
        <taxon>Gunneridae</taxon>
        <taxon>Pentapetalae</taxon>
        <taxon>rosids</taxon>
        <taxon>malvids</taxon>
        <taxon>Brassicales</taxon>
        <taxon>Brassicaceae</taxon>
        <taxon>Arabideae</taxon>
        <taxon>Arabis</taxon>
    </lineage>
</organism>
<dbReference type="Proteomes" id="UP000489600">
    <property type="component" value="Unassembled WGS sequence"/>
</dbReference>
<accession>A0A565BSC3</accession>
<dbReference type="EMBL" id="CABITT030000005">
    <property type="protein sequence ID" value="VVB04276.1"/>
    <property type="molecule type" value="Genomic_DNA"/>
</dbReference>
<keyword evidence="3" id="KW-1185">Reference proteome</keyword>
<dbReference type="OrthoDB" id="642536at2759"/>
<name>A0A565BSC3_9BRAS</name>
<dbReference type="InterPro" id="IPR050942">
    <property type="entry name" value="F-box_BR-signaling"/>
</dbReference>
<dbReference type="PANTHER" id="PTHR44259">
    <property type="entry name" value="OS07G0183000 PROTEIN-RELATED"/>
    <property type="match status" value="1"/>
</dbReference>
<gene>
    <name evidence="2" type="ORF">ANE_LOCUS14720</name>
</gene>
<protein>
    <recommendedName>
        <fullName evidence="1">KIB1-4 beta-propeller domain-containing protein</fullName>
    </recommendedName>
</protein>
<dbReference type="InterPro" id="IPR005174">
    <property type="entry name" value="KIB1-4_b-propeller"/>
</dbReference>
<evidence type="ECO:0000313" key="3">
    <source>
        <dbReference type="Proteomes" id="UP000489600"/>
    </source>
</evidence>
<evidence type="ECO:0000313" key="2">
    <source>
        <dbReference type="EMBL" id="VVB04276.1"/>
    </source>
</evidence>
<dbReference type="Pfam" id="PF03478">
    <property type="entry name" value="Beta-prop_KIB1-4"/>
    <property type="match status" value="1"/>
</dbReference>